<accession>A0A1G9VNS2</accession>
<proteinExistence type="predicted"/>
<protein>
    <submittedName>
        <fullName evidence="1">Uncharacterized protein</fullName>
    </submittedName>
</protein>
<sequence length="153" mass="16377">MRVFRLVRATGQTGCAHHVLLRAGRPSYPNADQGAENAADAFPGFVLDALTGWWERWMLPAQCRGAAHELAVIADPVEVVGPDLHDDIGLRSFDVWTADRDDGFGAVLAAVPDAAAFRTVVEEEAEGEVSGAPVRLRVLLLTESSGDGDLRDA</sequence>
<dbReference type="EMBL" id="LT629701">
    <property type="protein sequence ID" value="SDM73743.1"/>
    <property type="molecule type" value="Genomic_DNA"/>
</dbReference>
<name>A0A1G9VNS2_ALLAB</name>
<organism evidence="1 2">
    <name type="scientific">Allokutzneria albata</name>
    <name type="common">Kibdelosporangium albatum</name>
    <dbReference type="NCBI Taxonomy" id="211114"/>
    <lineage>
        <taxon>Bacteria</taxon>
        <taxon>Bacillati</taxon>
        <taxon>Actinomycetota</taxon>
        <taxon>Actinomycetes</taxon>
        <taxon>Pseudonocardiales</taxon>
        <taxon>Pseudonocardiaceae</taxon>
        <taxon>Allokutzneria</taxon>
    </lineage>
</organism>
<evidence type="ECO:0000313" key="1">
    <source>
        <dbReference type="EMBL" id="SDM73743.1"/>
    </source>
</evidence>
<dbReference type="Proteomes" id="UP000183376">
    <property type="component" value="Chromosome I"/>
</dbReference>
<gene>
    <name evidence="1" type="ORF">SAMN04489726_3140</name>
</gene>
<keyword evidence="2" id="KW-1185">Reference proteome</keyword>
<dbReference type="AlphaFoldDB" id="A0A1G9VNS2"/>
<evidence type="ECO:0000313" key="2">
    <source>
        <dbReference type="Proteomes" id="UP000183376"/>
    </source>
</evidence>
<reference evidence="1 2" key="1">
    <citation type="submission" date="2016-10" db="EMBL/GenBank/DDBJ databases">
        <authorList>
            <person name="de Groot N.N."/>
        </authorList>
    </citation>
    <scope>NUCLEOTIDE SEQUENCE [LARGE SCALE GENOMIC DNA]</scope>
    <source>
        <strain evidence="1 2">DSM 44149</strain>
    </source>
</reference>